<evidence type="ECO:0000313" key="2">
    <source>
        <dbReference type="Proteomes" id="UP000024635"/>
    </source>
</evidence>
<dbReference type="AlphaFoldDB" id="A0A016WAN7"/>
<reference evidence="2" key="1">
    <citation type="journal article" date="2015" name="Nat. Genet.">
        <title>The genome and transcriptome of the zoonotic hookworm Ancylostoma ceylanicum identify infection-specific gene families.</title>
        <authorList>
            <person name="Schwarz E.M."/>
            <person name="Hu Y."/>
            <person name="Antoshechkin I."/>
            <person name="Miller M.M."/>
            <person name="Sternberg P.W."/>
            <person name="Aroian R.V."/>
        </authorList>
    </citation>
    <scope>NUCLEOTIDE SEQUENCE</scope>
    <source>
        <strain evidence="2">HY135</strain>
    </source>
</reference>
<keyword evidence="2" id="KW-1185">Reference proteome</keyword>
<accession>A0A016WAN7</accession>
<evidence type="ECO:0000313" key="1">
    <source>
        <dbReference type="EMBL" id="EYC36347.1"/>
    </source>
</evidence>
<protein>
    <submittedName>
        <fullName evidence="1">Uncharacterized protein</fullName>
    </submittedName>
</protein>
<dbReference type="Proteomes" id="UP000024635">
    <property type="component" value="Unassembled WGS sequence"/>
</dbReference>
<comment type="caution">
    <text evidence="1">The sequence shown here is derived from an EMBL/GenBank/DDBJ whole genome shotgun (WGS) entry which is preliminary data.</text>
</comment>
<name>A0A016WAN7_9BILA</name>
<dbReference type="EMBL" id="JARK01000507">
    <property type="protein sequence ID" value="EYC36347.1"/>
    <property type="molecule type" value="Genomic_DNA"/>
</dbReference>
<organism evidence="1 2">
    <name type="scientific">Ancylostoma ceylanicum</name>
    <dbReference type="NCBI Taxonomy" id="53326"/>
    <lineage>
        <taxon>Eukaryota</taxon>
        <taxon>Metazoa</taxon>
        <taxon>Ecdysozoa</taxon>
        <taxon>Nematoda</taxon>
        <taxon>Chromadorea</taxon>
        <taxon>Rhabditida</taxon>
        <taxon>Rhabditina</taxon>
        <taxon>Rhabditomorpha</taxon>
        <taxon>Strongyloidea</taxon>
        <taxon>Ancylostomatidae</taxon>
        <taxon>Ancylostomatinae</taxon>
        <taxon>Ancylostoma</taxon>
    </lineage>
</organism>
<sequence>MLISIGKCHPLASESRCTSLSLYISTPRLHFSSGLTAQLLRADRAPIFGRPRSWLRPAKFRYRGQPAQLSELLH</sequence>
<gene>
    <name evidence="1" type="primary">Acey_s0907.g2981</name>
    <name evidence="1" type="ORF">Y032_0907g2981</name>
</gene>
<proteinExistence type="predicted"/>